<dbReference type="AlphaFoldDB" id="X1APF3"/>
<organism evidence="2">
    <name type="scientific">marine sediment metagenome</name>
    <dbReference type="NCBI Taxonomy" id="412755"/>
    <lineage>
        <taxon>unclassified sequences</taxon>
        <taxon>metagenomes</taxon>
        <taxon>ecological metagenomes</taxon>
    </lineage>
</organism>
<comment type="caution">
    <text evidence="2">The sequence shown here is derived from an EMBL/GenBank/DDBJ whole genome shotgun (WGS) entry which is preliminary data.</text>
</comment>
<gene>
    <name evidence="2" type="ORF">S01H4_31987</name>
</gene>
<feature type="transmembrane region" description="Helical" evidence="1">
    <location>
        <begin position="224"/>
        <end position="248"/>
    </location>
</feature>
<feature type="transmembrane region" description="Helical" evidence="1">
    <location>
        <begin position="161"/>
        <end position="179"/>
    </location>
</feature>
<sequence>LFDTPRLSGLYRRKQVIFISLLAAALWAANPIQVQAVTYIVQRMASLCGMFYILGIFLYVKARCLKILTMKSVLLYTACCLSFLAAFLSKENAALLPVSLLLIEAIFFQDLGRKKVRLTFWGIAIALGAATVIGGALIFYDGNLSAFVNYEKRLFTPFERLLTQPRILLFYLTLIFYPAPHRLSLVHDIEISTSFYHPWTTLPSILVILVLIGFAIYKLRKWPILSFAVLFFFINHAIESSIIPLELIFEHRNYLPGMFLFWPVAVGLERLIGVYRRKNAVVYYGLVGFVPLLLIGLGTGT</sequence>
<feature type="non-terminal residue" evidence="2">
    <location>
        <position position="1"/>
    </location>
</feature>
<keyword evidence="1" id="KW-0472">Membrane</keyword>
<feature type="non-terminal residue" evidence="2">
    <location>
        <position position="301"/>
    </location>
</feature>
<reference evidence="2" key="1">
    <citation type="journal article" date="2014" name="Front. Microbiol.">
        <title>High frequency of phylogenetically diverse reductive dehalogenase-homologous genes in deep subseafloor sedimentary metagenomes.</title>
        <authorList>
            <person name="Kawai M."/>
            <person name="Futagami T."/>
            <person name="Toyoda A."/>
            <person name="Takaki Y."/>
            <person name="Nishi S."/>
            <person name="Hori S."/>
            <person name="Arai W."/>
            <person name="Tsubouchi T."/>
            <person name="Morono Y."/>
            <person name="Uchiyama I."/>
            <person name="Ito T."/>
            <person name="Fujiyama A."/>
            <person name="Inagaki F."/>
            <person name="Takami H."/>
        </authorList>
    </citation>
    <scope>NUCLEOTIDE SEQUENCE</scope>
    <source>
        <strain evidence="2">Expedition CK06-06</strain>
    </source>
</reference>
<accession>X1APF3</accession>
<keyword evidence="1" id="KW-1133">Transmembrane helix</keyword>
<dbReference type="EMBL" id="BART01016666">
    <property type="protein sequence ID" value="GAG84650.1"/>
    <property type="molecule type" value="Genomic_DNA"/>
</dbReference>
<feature type="transmembrane region" description="Helical" evidence="1">
    <location>
        <begin position="118"/>
        <end position="140"/>
    </location>
</feature>
<name>X1APF3_9ZZZZ</name>
<feature type="transmembrane region" description="Helical" evidence="1">
    <location>
        <begin position="254"/>
        <end position="273"/>
    </location>
</feature>
<feature type="transmembrane region" description="Helical" evidence="1">
    <location>
        <begin position="16"/>
        <end position="34"/>
    </location>
</feature>
<evidence type="ECO:0008006" key="3">
    <source>
        <dbReference type="Google" id="ProtNLM"/>
    </source>
</evidence>
<feature type="transmembrane region" description="Helical" evidence="1">
    <location>
        <begin position="280"/>
        <end position="299"/>
    </location>
</feature>
<evidence type="ECO:0000313" key="2">
    <source>
        <dbReference type="EMBL" id="GAG84650.1"/>
    </source>
</evidence>
<proteinExistence type="predicted"/>
<feature type="transmembrane region" description="Helical" evidence="1">
    <location>
        <begin position="72"/>
        <end position="89"/>
    </location>
</feature>
<feature type="transmembrane region" description="Helical" evidence="1">
    <location>
        <begin position="199"/>
        <end position="217"/>
    </location>
</feature>
<feature type="transmembrane region" description="Helical" evidence="1">
    <location>
        <begin position="40"/>
        <end position="60"/>
    </location>
</feature>
<protein>
    <recommendedName>
        <fullName evidence="3">Glycosyltransferase RgtA/B/C/D-like domain-containing protein</fullName>
    </recommendedName>
</protein>
<evidence type="ECO:0000256" key="1">
    <source>
        <dbReference type="SAM" id="Phobius"/>
    </source>
</evidence>
<keyword evidence="1" id="KW-0812">Transmembrane</keyword>